<dbReference type="RefSeq" id="WP_377965269.1">
    <property type="nucleotide sequence ID" value="NZ_JBHZOL010000075.1"/>
</dbReference>
<proteinExistence type="predicted"/>
<evidence type="ECO:0000313" key="3">
    <source>
        <dbReference type="EMBL" id="MFE4106986.1"/>
    </source>
</evidence>
<protein>
    <submittedName>
        <fullName evidence="3">YsnF/AvaK domain-containing protein</fullName>
    </submittedName>
</protein>
<name>A0ABW6IFM1_9CYAN</name>
<evidence type="ECO:0000256" key="1">
    <source>
        <dbReference type="SAM" id="MobiDB-lite"/>
    </source>
</evidence>
<feature type="region of interest" description="Disordered" evidence="1">
    <location>
        <begin position="1"/>
        <end position="29"/>
    </location>
</feature>
<evidence type="ECO:0000259" key="2">
    <source>
        <dbReference type="Pfam" id="PF09557"/>
    </source>
</evidence>
<comment type="caution">
    <text evidence="3">The sequence shown here is derived from an EMBL/GenBank/DDBJ whole genome shotgun (WGS) entry which is preliminary data.</text>
</comment>
<evidence type="ECO:0000313" key="4">
    <source>
        <dbReference type="Proteomes" id="UP001600165"/>
    </source>
</evidence>
<dbReference type="InterPro" id="IPR019060">
    <property type="entry name" value="DUF2382"/>
</dbReference>
<reference evidence="3 4" key="1">
    <citation type="submission" date="2024-10" db="EMBL/GenBank/DDBJ databases">
        <authorList>
            <person name="Ratan Roy A."/>
            <person name="Morales Sandoval P.H."/>
            <person name="De Los Santos Villalobos S."/>
            <person name="Chakraborty S."/>
            <person name="Mukherjee J."/>
        </authorList>
    </citation>
    <scope>NUCLEOTIDE SEQUENCE [LARGE SCALE GENOMIC DNA]</scope>
    <source>
        <strain evidence="3 4">S1</strain>
    </source>
</reference>
<gene>
    <name evidence="3" type="ORF">ACFVKH_11895</name>
</gene>
<dbReference type="Proteomes" id="UP001600165">
    <property type="component" value="Unassembled WGS sequence"/>
</dbReference>
<feature type="domain" description="DUF2382" evidence="2">
    <location>
        <begin position="52"/>
        <end position="101"/>
    </location>
</feature>
<sequence>MNFHRPISKREDLSNSESAATPIDQSAVGIPDATDDLLATANPPDQSASTSIRLLQERLKVDRKRRKVGEVIVRKVVETRLVQVPVRREKLIVEQVSPQHQSLAEIDLGEGYVRGLEISADEFAPFAERSPEAIAAGHLLTIQSAVWLLHTLAQQANQVCQQINVTLSLRVGAQTETVYCEFATAVIAERSLAAMAPALFEQCSNVYLELLLAEASLQPQMQDWFNRYQATQSPS</sequence>
<dbReference type="Pfam" id="PF09557">
    <property type="entry name" value="DUF2382"/>
    <property type="match status" value="1"/>
</dbReference>
<accession>A0ABW6IFM1</accession>
<organism evidence="3 4">
    <name type="scientific">Almyronema epifaneia S1</name>
    <dbReference type="NCBI Taxonomy" id="2991925"/>
    <lineage>
        <taxon>Bacteria</taxon>
        <taxon>Bacillati</taxon>
        <taxon>Cyanobacteriota</taxon>
        <taxon>Cyanophyceae</taxon>
        <taxon>Nodosilineales</taxon>
        <taxon>Nodosilineaceae</taxon>
        <taxon>Almyronema</taxon>
        <taxon>Almyronema epifaneia</taxon>
    </lineage>
</organism>
<keyword evidence="4" id="KW-1185">Reference proteome</keyword>
<dbReference type="EMBL" id="JBHZOL010000075">
    <property type="protein sequence ID" value="MFE4106986.1"/>
    <property type="molecule type" value="Genomic_DNA"/>
</dbReference>